<dbReference type="EMBL" id="AP026867">
    <property type="protein sequence ID" value="BDS11620.1"/>
    <property type="molecule type" value="Genomic_DNA"/>
</dbReference>
<feature type="transmembrane region" description="Helical" evidence="10">
    <location>
        <begin position="134"/>
        <end position="156"/>
    </location>
</feature>
<dbReference type="PIRSF" id="PIRSF006603">
    <property type="entry name" value="DinF"/>
    <property type="match status" value="1"/>
</dbReference>
<dbReference type="AlphaFoldDB" id="A0A916DT64"/>
<evidence type="ECO:0000256" key="4">
    <source>
        <dbReference type="ARBA" id="ARBA00022448"/>
    </source>
</evidence>
<feature type="transmembrane region" description="Helical" evidence="10">
    <location>
        <begin position="193"/>
        <end position="214"/>
    </location>
</feature>
<keyword evidence="5" id="KW-1003">Cell membrane</keyword>
<feature type="transmembrane region" description="Helical" evidence="10">
    <location>
        <begin position="357"/>
        <end position="375"/>
    </location>
</feature>
<evidence type="ECO:0000256" key="3">
    <source>
        <dbReference type="ARBA" id="ARBA00022106"/>
    </source>
</evidence>
<keyword evidence="4" id="KW-0813">Transport</keyword>
<dbReference type="PANTHER" id="PTHR43823">
    <property type="entry name" value="SPORULATION PROTEIN YKVU"/>
    <property type="match status" value="1"/>
</dbReference>
<dbReference type="InterPro" id="IPR045070">
    <property type="entry name" value="MATE_MepA-like"/>
</dbReference>
<feature type="transmembrane region" description="Helical" evidence="10">
    <location>
        <begin position="92"/>
        <end position="114"/>
    </location>
</feature>
<dbReference type="CDD" id="cd13143">
    <property type="entry name" value="MATE_MepA_like"/>
    <property type="match status" value="1"/>
</dbReference>
<keyword evidence="9" id="KW-0046">Antibiotic resistance</keyword>
<evidence type="ECO:0000256" key="2">
    <source>
        <dbReference type="ARBA" id="ARBA00008417"/>
    </source>
</evidence>
<evidence type="ECO:0000256" key="10">
    <source>
        <dbReference type="SAM" id="Phobius"/>
    </source>
</evidence>
<feature type="transmembrane region" description="Helical" evidence="10">
    <location>
        <begin position="387"/>
        <end position="406"/>
    </location>
</feature>
<protein>
    <recommendedName>
        <fullName evidence="3">Multidrug export protein MepA</fullName>
    </recommendedName>
</protein>
<name>A0A916DT64_9BACT</name>
<dbReference type="GO" id="GO:0015297">
    <property type="term" value="F:antiporter activity"/>
    <property type="evidence" value="ECO:0007669"/>
    <property type="project" value="InterPro"/>
</dbReference>
<evidence type="ECO:0000256" key="1">
    <source>
        <dbReference type="ARBA" id="ARBA00004651"/>
    </source>
</evidence>
<evidence type="ECO:0000256" key="6">
    <source>
        <dbReference type="ARBA" id="ARBA00022692"/>
    </source>
</evidence>
<dbReference type="NCBIfam" id="TIGR00797">
    <property type="entry name" value="matE"/>
    <property type="match status" value="1"/>
</dbReference>
<evidence type="ECO:0000313" key="11">
    <source>
        <dbReference type="EMBL" id="BDS11620.1"/>
    </source>
</evidence>
<keyword evidence="7 10" id="KW-1133">Transmembrane helix</keyword>
<dbReference type="GO" id="GO:0005886">
    <property type="term" value="C:plasma membrane"/>
    <property type="evidence" value="ECO:0007669"/>
    <property type="project" value="UniProtKB-SubCell"/>
</dbReference>
<feature type="transmembrane region" description="Helical" evidence="10">
    <location>
        <begin position="319"/>
        <end position="337"/>
    </location>
</feature>
<dbReference type="InterPro" id="IPR051327">
    <property type="entry name" value="MATE_MepA_subfamily"/>
</dbReference>
<dbReference type="Proteomes" id="UP001060919">
    <property type="component" value="Chromosome"/>
</dbReference>
<evidence type="ECO:0000256" key="8">
    <source>
        <dbReference type="ARBA" id="ARBA00023136"/>
    </source>
</evidence>
<sequence>MHSNELGTEKIDKLIAQQGIPAAIGFLVMSIYMIVDTIFIGHWVGSLGIAAITVVLPITFLIASFGMSIGIGGASVISRALGANDEPHAQKVFGNQITLTMAIALFFVLVGLFFEEELLLLFGAQGAIMPHAKAYFKIILLGVPFLSWAMMSNHVIRAQGFPKIAMNVMLLPAILNLILDPIFIYILDWGLEGAALATIISYFASALYTLWFFIKGESDLKIRRQILHLEFSTVKEIAALGFVSLARQGVISLLSIILNHSLYTYGSEVYISVYGIINRVMMFSMFPITGITQGFLPITSYNFGANQYDRVKETIRKSIGYGSVIAISIYAIILFFRTPIVQIFSSEEQILAVTPEAMTIVFMATPFILIQLIGSSYYQAIGKAMPALLLTLTKQGFFLIPLVYILPKFWGIYGIWYAFPIADILSTIVTFVFLRRAYRSLGKSPQ</sequence>
<feature type="transmembrane region" description="Helical" evidence="10">
    <location>
        <begin position="412"/>
        <end position="434"/>
    </location>
</feature>
<keyword evidence="12" id="KW-1185">Reference proteome</keyword>
<evidence type="ECO:0000256" key="5">
    <source>
        <dbReference type="ARBA" id="ARBA00022475"/>
    </source>
</evidence>
<evidence type="ECO:0000256" key="7">
    <source>
        <dbReference type="ARBA" id="ARBA00022989"/>
    </source>
</evidence>
<dbReference type="GO" id="GO:0042910">
    <property type="term" value="F:xenobiotic transmembrane transporter activity"/>
    <property type="evidence" value="ECO:0007669"/>
    <property type="project" value="InterPro"/>
</dbReference>
<dbReference type="InterPro" id="IPR002528">
    <property type="entry name" value="MATE_fam"/>
</dbReference>
<keyword evidence="8 10" id="KW-0472">Membrane</keyword>
<accession>A0A916DT64</accession>
<proteinExistence type="inferred from homology"/>
<organism evidence="11 12">
    <name type="scientific">Aureispira anguillae</name>
    <dbReference type="NCBI Taxonomy" id="2864201"/>
    <lineage>
        <taxon>Bacteria</taxon>
        <taxon>Pseudomonadati</taxon>
        <taxon>Bacteroidota</taxon>
        <taxon>Saprospiria</taxon>
        <taxon>Saprospirales</taxon>
        <taxon>Saprospiraceae</taxon>
        <taxon>Aureispira</taxon>
    </lineage>
</organism>
<comment type="subcellular location">
    <subcellularLocation>
        <location evidence="1">Cell membrane</location>
        <topology evidence="1">Multi-pass membrane protein</topology>
    </subcellularLocation>
</comment>
<feature type="transmembrane region" description="Helical" evidence="10">
    <location>
        <begin position="270"/>
        <end position="298"/>
    </location>
</feature>
<dbReference type="Pfam" id="PF01554">
    <property type="entry name" value="MatE"/>
    <property type="match status" value="2"/>
</dbReference>
<dbReference type="InterPro" id="IPR048279">
    <property type="entry name" value="MdtK-like"/>
</dbReference>
<dbReference type="GO" id="GO:0046677">
    <property type="term" value="P:response to antibiotic"/>
    <property type="evidence" value="ECO:0007669"/>
    <property type="project" value="UniProtKB-KW"/>
</dbReference>
<evidence type="ECO:0000313" key="12">
    <source>
        <dbReference type="Proteomes" id="UP001060919"/>
    </source>
</evidence>
<reference evidence="11" key="1">
    <citation type="submission" date="2022-09" db="EMBL/GenBank/DDBJ databases">
        <title>Aureispira anguillicida sp. nov., isolated from Leptocephalus of Japanese eel Anguilla japonica.</title>
        <authorList>
            <person name="Yuasa K."/>
            <person name="Mekata T."/>
            <person name="Ikunari K."/>
        </authorList>
    </citation>
    <scope>NUCLEOTIDE SEQUENCE</scope>
    <source>
        <strain evidence="11">EL160426</strain>
    </source>
</reference>
<evidence type="ECO:0000256" key="9">
    <source>
        <dbReference type="ARBA" id="ARBA00023251"/>
    </source>
</evidence>
<dbReference type="PANTHER" id="PTHR43823:SF3">
    <property type="entry name" value="MULTIDRUG EXPORT PROTEIN MEPA"/>
    <property type="match status" value="1"/>
</dbReference>
<feature type="transmembrane region" description="Helical" evidence="10">
    <location>
        <begin position="168"/>
        <end position="187"/>
    </location>
</feature>
<comment type="similarity">
    <text evidence="2">Belongs to the multi antimicrobial extrusion (MATE) (TC 2.A.66.1) family. MepA subfamily.</text>
</comment>
<gene>
    <name evidence="11" type="ORF">AsAng_0023340</name>
</gene>
<keyword evidence="6 10" id="KW-0812">Transmembrane</keyword>
<dbReference type="RefSeq" id="WP_264792776.1">
    <property type="nucleotide sequence ID" value="NZ_AP026867.1"/>
</dbReference>
<feature type="transmembrane region" description="Helical" evidence="10">
    <location>
        <begin position="20"/>
        <end position="43"/>
    </location>
</feature>
<feature type="transmembrane region" description="Helical" evidence="10">
    <location>
        <begin position="49"/>
        <end position="71"/>
    </location>
</feature>
<dbReference type="KEGG" id="aup:AsAng_0023340"/>